<protein>
    <submittedName>
        <fullName evidence="4">Phage tail length tape measure family protein</fullName>
    </submittedName>
</protein>
<dbReference type="Pfam" id="PF06791">
    <property type="entry name" value="TMP_2"/>
    <property type="match status" value="1"/>
</dbReference>
<evidence type="ECO:0000256" key="2">
    <source>
        <dbReference type="SAM" id="MobiDB-lite"/>
    </source>
</evidence>
<feature type="coiled-coil region" evidence="1">
    <location>
        <begin position="448"/>
        <end position="475"/>
    </location>
</feature>
<evidence type="ECO:0000313" key="5">
    <source>
        <dbReference type="Proteomes" id="UP000633219"/>
    </source>
</evidence>
<feature type="compositionally biased region" description="Polar residues" evidence="2">
    <location>
        <begin position="340"/>
        <end position="351"/>
    </location>
</feature>
<accession>A0A936YVF6</accession>
<organism evidence="4 5">
    <name type="scientific">Rhizobium setariae</name>
    <dbReference type="NCBI Taxonomy" id="2801340"/>
    <lineage>
        <taxon>Bacteria</taxon>
        <taxon>Pseudomonadati</taxon>
        <taxon>Pseudomonadota</taxon>
        <taxon>Alphaproteobacteria</taxon>
        <taxon>Hyphomicrobiales</taxon>
        <taxon>Rhizobiaceae</taxon>
        <taxon>Rhizobium/Agrobacterium group</taxon>
        <taxon>Rhizobium</taxon>
    </lineage>
</organism>
<feature type="region of interest" description="Disordered" evidence="2">
    <location>
        <begin position="333"/>
        <end position="377"/>
    </location>
</feature>
<dbReference type="Proteomes" id="UP000633219">
    <property type="component" value="Unassembled WGS sequence"/>
</dbReference>
<dbReference type="AlphaFoldDB" id="A0A936YVF6"/>
<evidence type="ECO:0000313" key="4">
    <source>
        <dbReference type="EMBL" id="MBL0374037.1"/>
    </source>
</evidence>
<sequence length="638" mass="67031">MAITVERMVAVLEARMDQFDKSVAKSRAQAVGDFQAITTAGDKMEASIARLGVSGKKGFDNMSKSMNSIQGQTGNLAAQFNDIGVQLAGGQSPFLIALQQGTQITQVLGQAGARGAVSALGGAFMSMLNPVSLATIAAITLGGTMIQYFSSLISEGEKSEETLEKQAALIKSVSEKWGEAYPAIKAYNDQIQRAREQADLLAAIDIVKQDQLKDVPALLEQMSIEMADFVSQLQLAGEEDEQIINLQNAINSAAEKMREGKDASGELNAAMDILKGGIENTANPAVQSMIELLGTLAAVSQTTAQAVASVVNSAAKVQEQLQNTIQGATFRDKDGKTRLTSEFTPVSTPGSPENRPLVELEGLPGSDKRPVGSKADPFRSAADSLAERTKALEAQRAAQASINPLVNDYGYALEKAKAKQDLLAAAEKAGKEITPQLAAEIDKVSEAYARTSVELAKLSEAHKEAREAIQFQKDILNGALSDMRSALEDGKLTWEDLGNVALNVLNKIADKLQSMMVDQLFSSGLGGLFGGILGGGFQANTTLGGFLGAGAASGAKVMSSAPKLPAAASMAKSSNVHVTVGVSADNNGNLKPFVEKVANGAAGKAYAASTEQFNTWRKAGLNDDVGKMMRSPRIKGRG</sequence>
<gene>
    <name evidence="4" type="ORF">JJB09_18610</name>
</gene>
<name>A0A936YVF6_9HYPH</name>
<feature type="domain" description="Bacteriophage tail tape measure N-terminal" evidence="3">
    <location>
        <begin position="60"/>
        <end position="216"/>
    </location>
</feature>
<dbReference type="InterPro" id="IPR009628">
    <property type="entry name" value="Phage_tape_measure_N"/>
</dbReference>
<evidence type="ECO:0000256" key="1">
    <source>
        <dbReference type="SAM" id="Coils"/>
    </source>
</evidence>
<dbReference type="RefSeq" id="WP_201661581.1">
    <property type="nucleotide sequence ID" value="NZ_JAEQNC010000010.1"/>
</dbReference>
<comment type="caution">
    <text evidence="4">The sequence shown here is derived from an EMBL/GenBank/DDBJ whole genome shotgun (WGS) entry which is preliminary data.</text>
</comment>
<evidence type="ECO:0000259" key="3">
    <source>
        <dbReference type="Pfam" id="PF06791"/>
    </source>
</evidence>
<keyword evidence="5" id="KW-1185">Reference proteome</keyword>
<dbReference type="EMBL" id="JAEQNC010000010">
    <property type="protein sequence ID" value="MBL0374037.1"/>
    <property type="molecule type" value="Genomic_DNA"/>
</dbReference>
<reference evidence="4" key="1">
    <citation type="submission" date="2021-01" db="EMBL/GenBank/DDBJ databases">
        <title>Rhizobium sp. strain KVB221 16S ribosomal RNA gene Genome sequencing and assembly.</title>
        <authorList>
            <person name="Kang M."/>
        </authorList>
    </citation>
    <scope>NUCLEOTIDE SEQUENCE</scope>
    <source>
        <strain evidence="4">KVB221</strain>
    </source>
</reference>
<keyword evidence="1" id="KW-0175">Coiled coil</keyword>
<proteinExistence type="predicted"/>